<dbReference type="InterPro" id="IPR035983">
    <property type="entry name" value="Hect_E3_ubiquitin_ligase"/>
</dbReference>
<gene>
    <name evidence="8" type="ORF">BRAN1462_LOCUS61025</name>
</gene>
<dbReference type="AlphaFoldDB" id="A0A7S2QIG3"/>
<evidence type="ECO:0000256" key="2">
    <source>
        <dbReference type="ARBA" id="ARBA00004906"/>
    </source>
</evidence>
<dbReference type="Gene3D" id="3.90.1750.10">
    <property type="entry name" value="Hect, E3 ligase catalytic domains"/>
    <property type="match status" value="1"/>
</dbReference>
<keyword evidence="5 6" id="KW-0833">Ubl conjugation pathway</keyword>
<dbReference type="PROSITE" id="PS50237">
    <property type="entry name" value="HECT"/>
    <property type="match status" value="1"/>
</dbReference>
<dbReference type="GO" id="GO:0061630">
    <property type="term" value="F:ubiquitin protein ligase activity"/>
    <property type="evidence" value="ECO:0007669"/>
    <property type="project" value="UniProtKB-EC"/>
</dbReference>
<evidence type="ECO:0000259" key="7">
    <source>
        <dbReference type="PROSITE" id="PS50237"/>
    </source>
</evidence>
<dbReference type="PANTHER" id="PTHR11254">
    <property type="entry name" value="HECT DOMAIN UBIQUITIN-PROTEIN LIGASE"/>
    <property type="match status" value="1"/>
</dbReference>
<dbReference type="SUPFAM" id="SSF56204">
    <property type="entry name" value="Hect, E3 ligase catalytic domain"/>
    <property type="match status" value="1"/>
</dbReference>
<sequence length="244" mass="27353">MLADLASLDHTVANNLWRVRHEMSEEDLRWLDFTCAGVELEPGGGDRAVTVETRAAYVRLFCTYLLKQRFQTNLQAFVTGFFEVVPARLLHGVHEDGVLRLLAGKAEVSDAQVGELEQLVVPTGLIPTKLRDHPRVREAAAWFFQAVRAANGEFRSRLLEFWLGVGRLPLAGVATLRPRPRLQVMVQPDGVRGVKRIGSWPPDRLPEGHTCGNELWLALPESYAQLHDKLQLAVENFEAGFALR</sequence>
<dbReference type="InterPro" id="IPR050409">
    <property type="entry name" value="E3_ubiq-protein_ligase"/>
</dbReference>
<keyword evidence="4" id="KW-0808">Transferase</keyword>
<comment type="pathway">
    <text evidence="2">Protein modification; protein ubiquitination.</text>
</comment>
<evidence type="ECO:0000313" key="8">
    <source>
        <dbReference type="EMBL" id="CAD9643203.1"/>
    </source>
</evidence>
<proteinExistence type="predicted"/>
<evidence type="ECO:0000256" key="3">
    <source>
        <dbReference type="ARBA" id="ARBA00012485"/>
    </source>
</evidence>
<feature type="active site" description="Glycyl thioester intermediate" evidence="6">
    <location>
        <position position="211"/>
    </location>
</feature>
<evidence type="ECO:0000256" key="4">
    <source>
        <dbReference type="ARBA" id="ARBA00022679"/>
    </source>
</evidence>
<dbReference type="Gene3D" id="3.30.2160.10">
    <property type="entry name" value="Hect, E3 ligase catalytic domain"/>
    <property type="match status" value="1"/>
</dbReference>
<dbReference type="EMBL" id="HBGW01096203">
    <property type="protein sequence ID" value="CAD9643203.1"/>
    <property type="molecule type" value="Transcribed_RNA"/>
</dbReference>
<organism evidence="8">
    <name type="scientific">Zooxanthella nutricula</name>
    <dbReference type="NCBI Taxonomy" id="1333877"/>
    <lineage>
        <taxon>Eukaryota</taxon>
        <taxon>Sar</taxon>
        <taxon>Alveolata</taxon>
        <taxon>Dinophyceae</taxon>
        <taxon>Peridiniales</taxon>
        <taxon>Peridiniales incertae sedis</taxon>
        <taxon>Zooxanthella</taxon>
    </lineage>
</organism>
<dbReference type="EC" id="2.3.2.26" evidence="3"/>
<dbReference type="InterPro" id="IPR000569">
    <property type="entry name" value="HECT_dom"/>
</dbReference>
<feature type="domain" description="HECT" evidence="7">
    <location>
        <begin position="39"/>
        <end position="244"/>
    </location>
</feature>
<dbReference type="Pfam" id="PF00632">
    <property type="entry name" value="HECT"/>
    <property type="match status" value="1"/>
</dbReference>
<dbReference type="Gene3D" id="3.30.2410.10">
    <property type="entry name" value="Hect, E3 ligase catalytic domain"/>
    <property type="match status" value="1"/>
</dbReference>
<reference evidence="8" key="1">
    <citation type="submission" date="2021-01" db="EMBL/GenBank/DDBJ databases">
        <authorList>
            <person name="Corre E."/>
            <person name="Pelletier E."/>
            <person name="Niang G."/>
            <person name="Scheremetjew M."/>
            <person name="Finn R."/>
            <person name="Kale V."/>
            <person name="Holt S."/>
            <person name="Cochrane G."/>
            <person name="Meng A."/>
            <person name="Brown T."/>
            <person name="Cohen L."/>
        </authorList>
    </citation>
    <scope>NUCLEOTIDE SEQUENCE</scope>
    <source>
        <strain evidence="8">RCC3387</strain>
    </source>
</reference>
<dbReference type="PANTHER" id="PTHR11254:SF440">
    <property type="entry name" value="E3 UBIQUITIN-PROTEIN LIGASE NEDD-4"/>
    <property type="match status" value="1"/>
</dbReference>
<name>A0A7S2QIG3_9DINO</name>
<evidence type="ECO:0000256" key="6">
    <source>
        <dbReference type="PROSITE-ProRule" id="PRU00104"/>
    </source>
</evidence>
<accession>A0A7S2QIG3</accession>
<comment type="catalytic activity">
    <reaction evidence="1">
        <text>S-ubiquitinyl-[E2 ubiquitin-conjugating enzyme]-L-cysteine + [acceptor protein]-L-lysine = [E2 ubiquitin-conjugating enzyme]-L-cysteine + N(6)-ubiquitinyl-[acceptor protein]-L-lysine.</text>
        <dbReference type="EC" id="2.3.2.26"/>
    </reaction>
</comment>
<dbReference type="SMART" id="SM00119">
    <property type="entry name" value="HECTc"/>
    <property type="match status" value="1"/>
</dbReference>
<protein>
    <recommendedName>
        <fullName evidence="3">HECT-type E3 ubiquitin transferase</fullName>
        <ecNumber evidence="3">2.3.2.26</ecNumber>
    </recommendedName>
</protein>
<evidence type="ECO:0000256" key="5">
    <source>
        <dbReference type="ARBA" id="ARBA00022786"/>
    </source>
</evidence>
<evidence type="ECO:0000256" key="1">
    <source>
        <dbReference type="ARBA" id="ARBA00000885"/>
    </source>
</evidence>